<sequence length="211" mass="23314">MILLGLVKLFLVVACTVSFGITFTPPNGLRKTLPPILSLRGLSPEVREWFLLFASMYMFPIELTLYCLASINEIILILSQTFPSSSSSHTTQIELPSLFLLGVFLSISGGAIRFMCYRALADSYRFELVRAGELSQKPSSQYSPKLVQTGPYSVVRHPGYAGGWINLIGSIVVDFAPHSWIHGHGIGIKMMAYTWVVFWKGMGGLETACEV</sequence>
<gene>
    <name evidence="2" type="ORF">WG66_17769</name>
</gene>
<proteinExistence type="predicted"/>
<reference evidence="2 3" key="1">
    <citation type="submission" date="2015-12" db="EMBL/GenBank/DDBJ databases">
        <title>Draft genome sequence of Moniliophthora roreri, the causal agent of frosty pod rot of cacao.</title>
        <authorList>
            <person name="Aime M.C."/>
            <person name="Diaz-Valderrama J.R."/>
            <person name="Kijpornyongpan T."/>
            <person name="Phillips-Mora W."/>
        </authorList>
    </citation>
    <scope>NUCLEOTIDE SEQUENCE [LARGE SCALE GENOMIC DNA]</scope>
    <source>
        <strain evidence="2 3">MCA 2952</strain>
    </source>
</reference>
<keyword evidence="1" id="KW-1133">Transmembrane helix</keyword>
<accession>A0A0W0F007</accession>
<organism evidence="2 3">
    <name type="scientific">Moniliophthora roreri</name>
    <name type="common">Frosty pod rot fungus</name>
    <name type="synonym">Monilia roreri</name>
    <dbReference type="NCBI Taxonomy" id="221103"/>
    <lineage>
        <taxon>Eukaryota</taxon>
        <taxon>Fungi</taxon>
        <taxon>Dikarya</taxon>
        <taxon>Basidiomycota</taxon>
        <taxon>Agaricomycotina</taxon>
        <taxon>Agaricomycetes</taxon>
        <taxon>Agaricomycetidae</taxon>
        <taxon>Agaricales</taxon>
        <taxon>Marasmiineae</taxon>
        <taxon>Marasmiaceae</taxon>
        <taxon>Moniliophthora</taxon>
    </lineage>
</organism>
<evidence type="ECO:0000313" key="3">
    <source>
        <dbReference type="Proteomes" id="UP000054988"/>
    </source>
</evidence>
<dbReference type="AlphaFoldDB" id="A0A0W0F007"/>
<name>A0A0W0F007_MONRR</name>
<dbReference type="EMBL" id="LATX01002421">
    <property type="protein sequence ID" value="KTB29655.1"/>
    <property type="molecule type" value="Genomic_DNA"/>
</dbReference>
<protein>
    <recommendedName>
        <fullName evidence="4">Protein-S-isoprenylcysteine O-methyltransferase</fullName>
    </recommendedName>
</protein>
<keyword evidence="1" id="KW-0472">Membrane</keyword>
<feature type="transmembrane region" description="Helical" evidence="1">
    <location>
        <begin position="98"/>
        <end position="120"/>
    </location>
</feature>
<dbReference type="UniPathway" id="UPA00753"/>
<dbReference type="Gene3D" id="1.20.120.1630">
    <property type="match status" value="1"/>
</dbReference>
<evidence type="ECO:0008006" key="4">
    <source>
        <dbReference type="Google" id="ProtNLM"/>
    </source>
</evidence>
<keyword evidence="1" id="KW-0812">Transmembrane</keyword>
<dbReference type="Proteomes" id="UP000054988">
    <property type="component" value="Unassembled WGS sequence"/>
</dbReference>
<evidence type="ECO:0000313" key="2">
    <source>
        <dbReference type="EMBL" id="KTB29655.1"/>
    </source>
</evidence>
<comment type="caution">
    <text evidence="2">The sequence shown here is derived from an EMBL/GenBank/DDBJ whole genome shotgun (WGS) entry which is preliminary data.</text>
</comment>
<evidence type="ECO:0000256" key="1">
    <source>
        <dbReference type="SAM" id="Phobius"/>
    </source>
</evidence>
<dbReference type="GO" id="GO:0006656">
    <property type="term" value="P:phosphatidylcholine biosynthetic process"/>
    <property type="evidence" value="ECO:0007669"/>
    <property type="project" value="UniProtKB-UniPathway"/>
</dbReference>